<dbReference type="OrthoDB" id="5814089at2759"/>
<feature type="domain" description="C2H2-type" evidence="4">
    <location>
        <begin position="243"/>
        <end position="271"/>
    </location>
</feature>
<reference evidence="5" key="1">
    <citation type="submission" date="2025-08" db="UniProtKB">
        <authorList>
            <consortium name="Ensembl"/>
        </authorList>
    </citation>
    <scope>IDENTIFICATION</scope>
</reference>
<dbReference type="PANTHER" id="PTHR16516">
    <property type="entry name" value="AGAP007109-PA"/>
    <property type="match status" value="1"/>
</dbReference>
<evidence type="ECO:0000259" key="4">
    <source>
        <dbReference type="PROSITE" id="PS50157"/>
    </source>
</evidence>
<dbReference type="Proteomes" id="UP000694569">
    <property type="component" value="Unplaced"/>
</dbReference>
<evidence type="ECO:0000256" key="1">
    <source>
        <dbReference type="ARBA" id="ARBA00004123"/>
    </source>
</evidence>
<comment type="subcellular location">
    <subcellularLocation>
        <location evidence="1">Nucleus</location>
    </subcellularLocation>
</comment>
<dbReference type="PROSITE" id="PS00028">
    <property type="entry name" value="ZINC_FINGER_C2H2_1"/>
    <property type="match status" value="2"/>
</dbReference>
<accession>A0A8C5Q765</accession>
<keyword evidence="6" id="KW-1185">Reference proteome</keyword>
<sequence length="307" mass="35143">MEEQLLVCFDGNSYSIMAFHEYRDHMATKGFQCPGCNQEFQCKISFLSHTCFLYSKGKDGTNSRHLRRSTNFHNLARDMESADDEGCKSVLLEKTNCLEREFSPSRNEDGLIVSVVSNSRTVAKRLQKESAFSDFQKQKNLQDTEKDDGDPGVSAFSPVFAKRKIACRSSSQSLCDIFNSSTGTGVMDFHDKVSTHYEYFSLFHSLSNRSLAELWQKPDVITQPHPQQLLPPTITPLGVTAQNWCAKCRLSFSMTSDLVLHMRSRHKRETVVEAQRKRRRELHLSCPVCCACFRERHHLSRHMTSHC</sequence>
<dbReference type="Ensembl" id="ENSLLET00000034020.1">
    <property type="protein sequence ID" value="ENSLLEP00000032758.1"/>
    <property type="gene ID" value="ENSLLEG00000020773.1"/>
</dbReference>
<dbReference type="SMART" id="SM00355">
    <property type="entry name" value="ZnF_C2H2"/>
    <property type="match status" value="2"/>
</dbReference>
<evidence type="ECO:0000256" key="3">
    <source>
        <dbReference type="PROSITE-ProRule" id="PRU00042"/>
    </source>
</evidence>
<reference evidence="5" key="2">
    <citation type="submission" date="2025-09" db="UniProtKB">
        <authorList>
            <consortium name="Ensembl"/>
        </authorList>
    </citation>
    <scope>IDENTIFICATION</scope>
</reference>
<evidence type="ECO:0000313" key="6">
    <source>
        <dbReference type="Proteomes" id="UP000694569"/>
    </source>
</evidence>
<feature type="domain" description="C2H2-type" evidence="4">
    <location>
        <begin position="284"/>
        <end position="307"/>
    </location>
</feature>
<dbReference type="PROSITE" id="PS50157">
    <property type="entry name" value="ZINC_FINGER_C2H2_2"/>
    <property type="match status" value="2"/>
</dbReference>
<dbReference type="GeneTree" id="ENSGT00890000139463"/>
<organism evidence="5 6">
    <name type="scientific">Leptobrachium leishanense</name>
    <name type="common">Leishan spiny toad</name>
    <dbReference type="NCBI Taxonomy" id="445787"/>
    <lineage>
        <taxon>Eukaryota</taxon>
        <taxon>Metazoa</taxon>
        <taxon>Chordata</taxon>
        <taxon>Craniata</taxon>
        <taxon>Vertebrata</taxon>
        <taxon>Euteleostomi</taxon>
        <taxon>Amphibia</taxon>
        <taxon>Batrachia</taxon>
        <taxon>Anura</taxon>
        <taxon>Pelobatoidea</taxon>
        <taxon>Megophryidae</taxon>
        <taxon>Leptobrachium</taxon>
    </lineage>
</organism>
<dbReference type="AlphaFoldDB" id="A0A8C5Q765"/>
<evidence type="ECO:0000313" key="5">
    <source>
        <dbReference type="Ensembl" id="ENSLLEP00000032758.1"/>
    </source>
</evidence>
<dbReference type="GO" id="GO:0005634">
    <property type="term" value="C:nucleus"/>
    <property type="evidence" value="ECO:0007669"/>
    <property type="project" value="UniProtKB-SubCell"/>
</dbReference>
<dbReference type="InterPro" id="IPR013087">
    <property type="entry name" value="Znf_C2H2_type"/>
</dbReference>
<dbReference type="InterPro" id="IPR052296">
    <property type="entry name" value="TR-Histone_Methyltrans"/>
</dbReference>
<dbReference type="GO" id="GO:0014003">
    <property type="term" value="P:oligodendrocyte development"/>
    <property type="evidence" value="ECO:0007669"/>
    <property type="project" value="TreeGrafter"/>
</dbReference>
<keyword evidence="3" id="KW-0863">Zinc-finger</keyword>
<name>A0A8C5Q765_9ANUR</name>
<protein>
    <recommendedName>
        <fullName evidence="4">C2H2-type domain-containing protein</fullName>
    </recommendedName>
</protein>
<dbReference type="GO" id="GO:0008270">
    <property type="term" value="F:zinc ion binding"/>
    <property type="evidence" value="ECO:0007669"/>
    <property type="project" value="UniProtKB-KW"/>
</dbReference>
<keyword evidence="3" id="KW-0862">Zinc</keyword>
<keyword evidence="3" id="KW-0479">Metal-binding</keyword>
<dbReference type="GO" id="GO:0006355">
    <property type="term" value="P:regulation of DNA-templated transcription"/>
    <property type="evidence" value="ECO:0007669"/>
    <property type="project" value="TreeGrafter"/>
</dbReference>
<evidence type="ECO:0000256" key="2">
    <source>
        <dbReference type="ARBA" id="ARBA00023242"/>
    </source>
</evidence>
<keyword evidence="2" id="KW-0539">Nucleus</keyword>
<dbReference type="Gene3D" id="3.30.160.60">
    <property type="entry name" value="Classic Zinc Finger"/>
    <property type="match status" value="1"/>
</dbReference>
<proteinExistence type="predicted"/>
<dbReference type="PANTHER" id="PTHR16516:SF5">
    <property type="entry name" value="ZINC FINGER PROTEIN 488"/>
    <property type="match status" value="1"/>
</dbReference>